<gene>
    <name evidence="3" type="ORF">H9895_08460</name>
</gene>
<dbReference type="AlphaFoldDB" id="A0A9D1PN75"/>
<keyword evidence="1" id="KW-0560">Oxidoreductase</keyword>
<name>A0A9D1PN75_9BACI</name>
<dbReference type="InterPro" id="IPR012349">
    <property type="entry name" value="Split_barrel_FMN-bd"/>
</dbReference>
<proteinExistence type="predicted"/>
<protein>
    <submittedName>
        <fullName evidence="3">Flavin reductase family protein</fullName>
    </submittedName>
</protein>
<dbReference type="Pfam" id="PF01613">
    <property type="entry name" value="Flavin_Reduct"/>
    <property type="match status" value="1"/>
</dbReference>
<dbReference type="Gene3D" id="2.30.110.10">
    <property type="entry name" value="Electron Transport, Fmn-binding Protein, Chain A"/>
    <property type="match status" value="1"/>
</dbReference>
<dbReference type="PANTHER" id="PTHR30466">
    <property type="entry name" value="FLAVIN REDUCTASE"/>
    <property type="match status" value="1"/>
</dbReference>
<evidence type="ECO:0000256" key="1">
    <source>
        <dbReference type="ARBA" id="ARBA00023002"/>
    </source>
</evidence>
<accession>A0A9D1PN75</accession>
<dbReference type="PANTHER" id="PTHR30466:SF1">
    <property type="entry name" value="FMN REDUCTASE (NADH) RUTF"/>
    <property type="match status" value="1"/>
</dbReference>
<evidence type="ECO:0000313" key="3">
    <source>
        <dbReference type="EMBL" id="HIV75092.1"/>
    </source>
</evidence>
<comment type="caution">
    <text evidence="3">The sequence shown here is derived from an EMBL/GenBank/DDBJ whole genome shotgun (WGS) entry which is preliminary data.</text>
</comment>
<evidence type="ECO:0000313" key="4">
    <source>
        <dbReference type="Proteomes" id="UP000823937"/>
    </source>
</evidence>
<sequence length="153" mass="17033">MEDRLFRDAMGRFATGITIVTMDDEGQDRGMTVNAFMSISLEPKLIAISIDHTASMYEKLMKADTFGVSVLKDNQQDYSMIFARQKEADGPIPFEYLDGVPVIENSLAALSCKVYKKVEAGDHTIILGEVTELKIESGEPVIFFGGKYRNLHS</sequence>
<reference evidence="3" key="1">
    <citation type="journal article" date="2021" name="PeerJ">
        <title>Extensive microbial diversity within the chicken gut microbiome revealed by metagenomics and culture.</title>
        <authorList>
            <person name="Gilroy R."/>
            <person name="Ravi A."/>
            <person name="Getino M."/>
            <person name="Pursley I."/>
            <person name="Horton D.L."/>
            <person name="Alikhan N.F."/>
            <person name="Baker D."/>
            <person name="Gharbi K."/>
            <person name="Hall N."/>
            <person name="Watson M."/>
            <person name="Adriaenssens E.M."/>
            <person name="Foster-Nyarko E."/>
            <person name="Jarju S."/>
            <person name="Secka A."/>
            <person name="Antonio M."/>
            <person name="Oren A."/>
            <person name="Chaudhuri R.R."/>
            <person name="La Ragione R."/>
            <person name="Hildebrand F."/>
            <person name="Pallen M.J."/>
        </authorList>
    </citation>
    <scope>NUCLEOTIDE SEQUENCE</scope>
    <source>
        <strain evidence="3">CHK169-2315</strain>
    </source>
</reference>
<dbReference type="GO" id="GO:0010181">
    <property type="term" value="F:FMN binding"/>
    <property type="evidence" value="ECO:0007669"/>
    <property type="project" value="InterPro"/>
</dbReference>
<dbReference type="SMART" id="SM00903">
    <property type="entry name" value="Flavin_Reduct"/>
    <property type="match status" value="1"/>
</dbReference>
<organism evidence="3 4">
    <name type="scientific">Candidatus Pseudogracilibacillus intestinigallinarum</name>
    <dbReference type="NCBI Taxonomy" id="2838742"/>
    <lineage>
        <taxon>Bacteria</taxon>
        <taxon>Bacillati</taxon>
        <taxon>Bacillota</taxon>
        <taxon>Bacilli</taxon>
        <taxon>Bacillales</taxon>
        <taxon>Bacillaceae</taxon>
        <taxon>Pseudogracilibacillus</taxon>
    </lineage>
</organism>
<dbReference type="InterPro" id="IPR050268">
    <property type="entry name" value="NADH-dep_flavin_reductase"/>
</dbReference>
<dbReference type="Proteomes" id="UP000823937">
    <property type="component" value="Unassembled WGS sequence"/>
</dbReference>
<reference evidence="3" key="2">
    <citation type="submission" date="2021-04" db="EMBL/GenBank/DDBJ databases">
        <authorList>
            <person name="Gilroy R."/>
        </authorList>
    </citation>
    <scope>NUCLEOTIDE SEQUENCE</scope>
    <source>
        <strain evidence="3">CHK169-2315</strain>
    </source>
</reference>
<dbReference type="SUPFAM" id="SSF50475">
    <property type="entry name" value="FMN-binding split barrel"/>
    <property type="match status" value="1"/>
</dbReference>
<dbReference type="EMBL" id="DXHX01000123">
    <property type="protein sequence ID" value="HIV75092.1"/>
    <property type="molecule type" value="Genomic_DNA"/>
</dbReference>
<dbReference type="GO" id="GO:0042602">
    <property type="term" value="F:riboflavin reductase (NADPH) activity"/>
    <property type="evidence" value="ECO:0007669"/>
    <property type="project" value="TreeGrafter"/>
</dbReference>
<dbReference type="InterPro" id="IPR002563">
    <property type="entry name" value="Flavin_Rdtase-like_dom"/>
</dbReference>
<evidence type="ECO:0000259" key="2">
    <source>
        <dbReference type="SMART" id="SM00903"/>
    </source>
</evidence>
<feature type="domain" description="Flavin reductase like" evidence="2">
    <location>
        <begin position="10"/>
        <end position="150"/>
    </location>
</feature>